<name>A0ABT2NPA8_9RHOB</name>
<keyword evidence="1" id="KW-0732">Signal</keyword>
<proteinExistence type="predicted"/>
<protein>
    <recommendedName>
        <fullName evidence="4">Arginine transporter</fullName>
    </recommendedName>
</protein>
<comment type="caution">
    <text evidence="2">The sequence shown here is derived from an EMBL/GenBank/DDBJ whole genome shotgun (WGS) entry which is preliminary data.</text>
</comment>
<keyword evidence="3" id="KW-1185">Reference proteome</keyword>
<dbReference type="EMBL" id="JAOCQF010000002">
    <property type="protein sequence ID" value="MCT8330556.1"/>
    <property type="molecule type" value="Genomic_DNA"/>
</dbReference>
<feature type="chain" id="PRO_5045131370" description="Arginine transporter" evidence="1">
    <location>
        <begin position="24"/>
        <end position="104"/>
    </location>
</feature>
<evidence type="ECO:0000313" key="3">
    <source>
        <dbReference type="Proteomes" id="UP001205601"/>
    </source>
</evidence>
<evidence type="ECO:0000256" key="1">
    <source>
        <dbReference type="SAM" id="SignalP"/>
    </source>
</evidence>
<evidence type="ECO:0008006" key="4">
    <source>
        <dbReference type="Google" id="ProtNLM"/>
    </source>
</evidence>
<reference evidence="3" key="1">
    <citation type="submission" date="2023-07" db="EMBL/GenBank/DDBJ databases">
        <title>Defluviimonas sediminis sp. nov., isolated from mangrove sediment.</title>
        <authorList>
            <person name="Liu L."/>
            <person name="Li J."/>
            <person name="Huang Y."/>
            <person name="Pan J."/>
            <person name="Li M."/>
        </authorList>
    </citation>
    <scope>NUCLEOTIDE SEQUENCE [LARGE SCALE GENOMIC DNA]</scope>
    <source>
        <strain evidence="3">FT324</strain>
    </source>
</reference>
<feature type="signal peptide" evidence="1">
    <location>
        <begin position="1"/>
        <end position="23"/>
    </location>
</feature>
<gene>
    <name evidence="2" type="ORF">N5I32_13605</name>
</gene>
<dbReference type="RefSeq" id="WP_261496415.1">
    <property type="nucleotide sequence ID" value="NZ_JAOCQF010000002.1"/>
</dbReference>
<accession>A0ABT2NPA8</accession>
<sequence length="104" mass="10956">MKKFNPAAAVAVACFLWAGSAAAGPVETACLKSGSSAANPALCGCIQQVADMTLSGDDQKMAARLIKNPDKAQEIRTSDNARHEAFWLRYKSFGEAAETFCAQG</sequence>
<evidence type="ECO:0000313" key="2">
    <source>
        <dbReference type="EMBL" id="MCT8330556.1"/>
    </source>
</evidence>
<dbReference type="Proteomes" id="UP001205601">
    <property type="component" value="Unassembled WGS sequence"/>
</dbReference>
<organism evidence="2 3">
    <name type="scientific">Albidovulum sediminis</name>
    <dbReference type="NCBI Taxonomy" id="3066345"/>
    <lineage>
        <taxon>Bacteria</taxon>
        <taxon>Pseudomonadati</taxon>
        <taxon>Pseudomonadota</taxon>
        <taxon>Alphaproteobacteria</taxon>
        <taxon>Rhodobacterales</taxon>
        <taxon>Paracoccaceae</taxon>
        <taxon>Albidovulum</taxon>
    </lineage>
</organism>